<dbReference type="Gene3D" id="2.160.20.120">
    <property type="match status" value="1"/>
</dbReference>
<dbReference type="EMBL" id="CP139558">
    <property type="protein sequence ID" value="WPU95164.1"/>
    <property type="molecule type" value="Genomic_DNA"/>
</dbReference>
<dbReference type="PANTHER" id="PTHR39200">
    <property type="entry name" value="HYPOTHETICAL EXPORTED PROTEIN"/>
    <property type="match status" value="1"/>
</dbReference>
<feature type="domain" description="Putative auto-transporter adhesin head GIN" evidence="2">
    <location>
        <begin position="44"/>
        <end position="228"/>
    </location>
</feature>
<proteinExistence type="predicted"/>
<keyword evidence="1" id="KW-0732">Signal</keyword>
<evidence type="ECO:0000313" key="3">
    <source>
        <dbReference type="EMBL" id="WPU95164.1"/>
    </source>
</evidence>
<dbReference type="RefSeq" id="WP_321564276.1">
    <property type="nucleotide sequence ID" value="NZ_CP139558.1"/>
</dbReference>
<reference evidence="3 4" key="1">
    <citation type="submission" date="2023-11" db="EMBL/GenBank/DDBJ databases">
        <title>Analysis of the Genomes of Mucilaginibacter gossypii cycad 4 and M. sabulilitoris SNA2: microbes with the potential for plant growth promotion.</title>
        <authorList>
            <person name="Hirsch A.M."/>
            <person name="Humm E."/>
            <person name="Rubbi M."/>
            <person name="Del Vecchio G."/>
            <person name="Ha S.M."/>
            <person name="Pellegrini M."/>
            <person name="Gunsalus R.P."/>
        </authorList>
    </citation>
    <scope>NUCLEOTIDE SEQUENCE [LARGE SCALE GENOMIC DNA]</scope>
    <source>
        <strain evidence="3 4">SNA2</strain>
    </source>
</reference>
<protein>
    <submittedName>
        <fullName evidence="3">Head GIN domain-containing protein</fullName>
    </submittedName>
</protein>
<evidence type="ECO:0000259" key="2">
    <source>
        <dbReference type="Pfam" id="PF10988"/>
    </source>
</evidence>
<sequence>MKLLTSLLLAAALATGAADYTLAKTNPVVKTIDQTTQDRHLSGFHAVDLAGSFDVYITQGSTESVKVEAPSDVIDRIITEVQGGVLKIRSKKDTNWGGWNWGNKKVIIYVTAKDLNSVGVTGSGDIYFKDGITTNSLKLQITGSGDMLGKVSVKTLESKISGSGDMKLSGRADESMVSVVGSGDFTARELVTVNTAVRVAGSGDAVVNASDKVEASVSGSGDIHYTGGAKNISSSKAGSGDISRL</sequence>
<feature type="chain" id="PRO_5046684618" evidence="1">
    <location>
        <begin position="18"/>
        <end position="245"/>
    </location>
</feature>
<organism evidence="3 4">
    <name type="scientific">Mucilaginibacter sabulilitoris</name>
    <dbReference type="NCBI Taxonomy" id="1173583"/>
    <lineage>
        <taxon>Bacteria</taxon>
        <taxon>Pseudomonadati</taxon>
        <taxon>Bacteroidota</taxon>
        <taxon>Sphingobacteriia</taxon>
        <taxon>Sphingobacteriales</taxon>
        <taxon>Sphingobacteriaceae</taxon>
        <taxon>Mucilaginibacter</taxon>
    </lineage>
</organism>
<dbReference type="PANTHER" id="PTHR39200:SF1">
    <property type="entry name" value="AUTO-TRANSPORTER ADHESIN HEAD GIN DOMAIN-CONTAINING PROTEIN-RELATED"/>
    <property type="match status" value="1"/>
</dbReference>
<gene>
    <name evidence="3" type="ORF">SNE25_06445</name>
</gene>
<feature type="signal peptide" evidence="1">
    <location>
        <begin position="1"/>
        <end position="17"/>
    </location>
</feature>
<dbReference type="Proteomes" id="UP001324380">
    <property type="component" value="Chromosome"/>
</dbReference>
<evidence type="ECO:0000313" key="4">
    <source>
        <dbReference type="Proteomes" id="UP001324380"/>
    </source>
</evidence>
<dbReference type="InterPro" id="IPR021255">
    <property type="entry name" value="DUF2807"/>
</dbReference>
<keyword evidence="4" id="KW-1185">Reference proteome</keyword>
<accession>A0ABZ0TTQ4</accession>
<dbReference type="Pfam" id="PF10988">
    <property type="entry name" value="DUF2807"/>
    <property type="match status" value="1"/>
</dbReference>
<name>A0ABZ0TTQ4_9SPHI</name>
<evidence type="ECO:0000256" key="1">
    <source>
        <dbReference type="SAM" id="SignalP"/>
    </source>
</evidence>